<evidence type="ECO:0000313" key="2">
    <source>
        <dbReference type="Proteomes" id="UP000054995"/>
    </source>
</evidence>
<organism evidence="1 2">
    <name type="scientific">Trichinella pseudospiralis</name>
    <name type="common">Parasitic roundworm</name>
    <dbReference type="NCBI Taxonomy" id="6337"/>
    <lineage>
        <taxon>Eukaryota</taxon>
        <taxon>Metazoa</taxon>
        <taxon>Ecdysozoa</taxon>
        <taxon>Nematoda</taxon>
        <taxon>Enoplea</taxon>
        <taxon>Dorylaimia</taxon>
        <taxon>Trichinellida</taxon>
        <taxon>Trichinellidae</taxon>
        <taxon>Trichinella</taxon>
    </lineage>
</organism>
<keyword evidence="2" id="KW-1185">Reference proteome</keyword>
<dbReference type="Proteomes" id="UP000054995">
    <property type="component" value="Unassembled WGS sequence"/>
</dbReference>
<evidence type="ECO:0000313" key="1">
    <source>
        <dbReference type="EMBL" id="KRY63190.1"/>
    </source>
</evidence>
<name>A0A0V1DPJ6_TRIPS</name>
<sequence length="84" mass="9112">MSYSDVNLKAIAKIIDYEEPIVFFTQRSASAPVQPFYDSAEIQTLINGLHKYQPIGTVSGDSIRTLTAPGTVKIFATAPVAYSS</sequence>
<dbReference type="AlphaFoldDB" id="A0A0V1DPJ6"/>
<dbReference type="EMBL" id="JYDT01002571">
    <property type="protein sequence ID" value="KRY63190.1"/>
    <property type="molecule type" value="Genomic_DNA"/>
</dbReference>
<accession>A0A0V1DPJ6</accession>
<dbReference type="OrthoDB" id="5917236at2759"/>
<proteinExistence type="predicted"/>
<comment type="caution">
    <text evidence="1">The sequence shown here is derived from an EMBL/GenBank/DDBJ whole genome shotgun (WGS) entry which is preliminary data.</text>
</comment>
<feature type="non-terminal residue" evidence="1">
    <location>
        <position position="84"/>
    </location>
</feature>
<reference evidence="1 2" key="1">
    <citation type="submission" date="2015-01" db="EMBL/GenBank/DDBJ databases">
        <title>Evolution of Trichinella species and genotypes.</title>
        <authorList>
            <person name="Korhonen P.K."/>
            <person name="Edoardo P."/>
            <person name="Giuseppe L.R."/>
            <person name="Gasser R.B."/>
        </authorList>
    </citation>
    <scope>NUCLEOTIDE SEQUENCE [LARGE SCALE GENOMIC DNA]</scope>
    <source>
        <strain evidence="1">ISS470</strain>
    </source>
</reference>
<gene>
    <name evidence="1" type="ORF">T4D_13366</name>
</gene>
<protein>
    <submittedName>
        <fullName evidence="1">Uncharacterized protein</fullName>
    </submittedName>
</protein>